<dbReference type="PANTHER" id="PTHR43133">
    <property type="entry name" value="RNA POLYMERASE ECF-TYPE SIGMA FACTO"/>
    <property type="match status" value="1"/>
</dbReference>
<dbReference type="SUPFAM" id="SSF88946">
    <property type="entry name" value="Sigma2 domain of RNA polymerase sigma factors"/>
    <property type="match status" value="1"/>
</dbReference>
<evidence type="ECO:0000256" key="2">
    <source>
        <dbReference type="ARBA" id="ARBA00023015"/>
    </source>
</evidence>
<organism evidence="10 11">
    <name type="scientific">Henriciella mobilis</name>
    <dbReference type="NCBI Taxonomy" id="2305467"/>
    <lineage>
        <taxon>Bacteria</taxon>
        <taxon>Pseudomonadati</taxon>
        <taxon>Pseudomonadota</taxon>
        <taxon>Alphaproteobacteria</taxon>
        <taxon>Hyphomonadales</taxon>
        <taxon>Hyphomonadaceae</taxon>
        <taxon>Henriciella</taxon>
    </lineage>
</organism>
<feature type="region of interest" description="Disordered" evidence="7">
    <location>
        <begin position="157"/>
        <end position="176"/>
    </location>
</feature>
<dbReference type="AlphaFoldDB" id="A0A399RGG8"/>
<dbReference type="Pfam" id="PF08281">
    <property type="entry name" value="Sigma70_r4_2"/>
    <property type="match status" value="1"/>
</dbReference>
<dbReference type="EMBL" id="QWFX01000006">
    <property type="protein sequence ID" value="RIJ30458.1"/>
    <property type="molecule type" value="Genomic_DNA"/>
</dbReference>
<evidence type="ECO:0000313" key="10">
    <source>
        <dbReference type="EMBL" id="RIJ30458.1"/>
    </source>
</evidence>
<dbReference type="CDD" id="cd06171">
    <property type="entry name" value="Sigma70_r4"/>
    <property type="match status" value="1"/>
</dbReference>
<dbReference type="NCBIfam" id="TIGR02937">
    <property type="entry name" value="sigma70-ECF"/>
    <property type="match status" value="1"/>
</dbReference>
<dbReference type="PROSITE" id="PS01063">
    <property type="entry name" value="SIGMA70_ECF"/>
    <property type="match status" value="1"/>
</dbReference>
<feature type="domain" description="RNA polymerase sigma-70 region 2" evidence="8">
    <location>
        <begin position="8"/>
        <end position="71"/>
    </location>
</feature>
<dbReference type="InterPro" id="IPR013324">
    <property type="entry name" value="RNA_pol_sigma_r3/r4-like"/>
</dbReference>
<dbReference type="PANTHER" id="PTHR43133:SF25">
    <property type="entry name" value="RNA POLYMERASE SIGMA FACTOR RFAY-RELATED"/>
    <property type="match status" value="1"/>
</dbReference>
<protein>
    <recommendedName>
        <fullName evidence="6">RNA polymerase sigma factor</fullName>
    </recommendedName>
</protein>
<sequence>MTSRAILAELPRMREYARYLTRDSSNADDLVQDSVARAITALNDQDEPDSMRAWLFSIMRNRHIDIMRRKAAAPDGLSADALDFEHAMPDMRLEASDFLRDLNKAFGSLPAELKETMWLVGVQGYSYAESATVMDIPVGTVRSRVFRARELLRDQMSDYFPRVQEQQDPGKGDGDD</sequence>
<reference evidence="10 11" key="1">
    <citation type="submission" date="2018-08" db="EMBL/GenBank/DDBJ databases">
        <title>Henriciella mobilis sp. nov., isolated from seawater.</title>
        <authorList>
            <person name="Cheng H."/>
            <person name="Wu Y.-H."/>
            <person name="Xu X.-W."/>
            <person name="Guo L.-L."/>
        </authorList>
    </citation>
    <scope>NUCLEOTIDE SEQUENCE [LARGE SCALE GENOMIC DNA]</scope>
    <source>
        <strain evidence="10 11">JN25</strain>
    </source>
</reference>
<keyword evidence="5 6" id="KW-0804">Transcription</keyword>
<dbReference type="InterPro" id="IPR007627">
    <property type="entry name" value="RNA_pol_sigma70_r2"/>
</dbReference>
<dbReference type="InterPro" id="IPR014284">
    <property type="entry name" value="RNA_pol_sigma-70_dom"/>
</dbReference>
<keyword evidence="4 6" id="KW-0238">DNA-binding</keyword>
<dbReference type="Proteomes" id="UP000266385">
    <property type="component" value="Unassembled WGS sequence"/>
</dbReference>
<evidence type="ECO:0000259" key="9">
    <source>
        <dbReference type="Pfam" id="PF08281"/>
    </source>
</evidence>
<dbReference type="GO" id="GO:0003677">
    <property type="term" value="F:DNA binding"/>
    <property type="evidence" value="ECO:0007669"/>
    <property type="project" value="UniProtKB-KW"/>
</dbReference>
<evidence type="ECO:0000256" key="3">
    <source>
        <dbReference type="ARBA" id="ARBA00023082"/>
    </source>
</evidence>
<dbReference type="InterPro" id="IPR036388">
    <property type="entry name" value="WH-like_DNA-bd_sf"/>
</dbReference>
<keyword evidence="2 6" id="KW-0805">Transcription regulation</keyword>
<evidence type="ECO:0000256" key="5">
    <source>
        <dbReference type="ARBA" id="ARBA00023163"/>
    </source>
</evidence>
<keyword evidence="3 6" id="KW-0731">Sigma factor</keyword>
<evidence type="ECO:0000256" key="4">
    <source>
        <dbReference type="ARBA" id="ARBA00023125"/>
    </source>
</evidence>
<name>A0A399RGG8_9PROT</name>
<dbReference type="InterPro" id="IPR000838">
    <property type="entry name" value="RNA_pol_sigma70_ECF_CS"/>
</dbReference>
<evidence type="ECO:0000256" key="1">
    <source>
        <dbReference type="ARBA" id="ARBA00010641"/>
    </source>
</evidence>
<dbReference type="InterPro" id="IPR013249">
    <property type="entry name" value="RNA_pol_sigma70_r4_t2"/>
</dbReference>
<comment type="caution">
    <text evidence="10">The sequence shown here is derived from an EMBL/GenBank/DDBJ whole genome shotgun (WGS) entry which is preliminary data.</text>
</comment>
<dbReference type="RefSeq" id="WP_119375773.1">
    <property type="nucleotide sequence ID" value="NZ_QWFX01000006.1"/>
</dbReference>
<dbReference type="Gene3D" id="1.10.1740.10">
    <property type="match status" value="1"/>
</dbReference>
<dbReference type="InterPro" id="IPR013325">
    <property type="entry name" value="RNA_pol_sigma_r2"/>
</dbReference>
<evidence type="ECO:0000256" key="7">
    <source>
        <dbReference type="SAM" id="MobiDB-lite"/>
    </source>
</evidence>
<dbReference type="GO" id="GO:0016987">
    <property type="term" value="F:sigma factor activity"/>
    <property type="evidence" value="ECO:0007669"/>
    <property type="project" value="UniProtKB-KW"/>
</dbReference>
<keyword evidence="11" id="KW-1185">Reference proteome</keyword>
<comment type="similarity">
    <text evidence="1 6">Belongs to the sigma-70 factor family. ECF subfamily.</text>
</comment>
<dbReference type="Gene3D" id="1.10.10.10">
    <property type="entry name" value="Winged helix-like DNA-binding domain superfamily/Winged helix DNA-binding domain"/>
    <property type="match status" value="1"/>
</dbReference>
<feature type="domain" description="RNA polymerase sigma factor 70 region 4 type 2" evidence="9">
    <location>
        <begin position="101"/>
        <end position="152"/>
    </location>
</feature>
<gene>
    <name evidence="10" type="ORF">D1223_07440</name>
</gene>
<evidence type="ECO:0000256" key="6">
    <source>
        <dbReference type="RuleBase" id="RU000716"/>
    </source>
</evidence>
<evidence type="ECO:0000259" key="8">
    <source>
        <dbReference type="Pfam" id="PF04542"/>
    </source>
</evidence>
<dbReference type="Pfam" id="PF04542">
    <property type="entry name" value="Sigma70_r2"/>
    <property type="match status" value="1"/>
</dbReference>
<dbReference type="InterPro" id="IPR039425">
    <property type="entry name" value="RNA_pol_sigma-70-like"/>
</dbReference>
<dbReference type="SUPFAM" id="SSF88659">
    <property type="entry name" value="Sigma3 and sigma4 domains of RNA polymerase sigma factors"/>
    <property type="match status" value="1"/>
</dbReference>
<accession>A0A399RGG8</accession>
<proteinExistence type="inferred from homology"/>
<evidence type="ECO:0000313" key="11">
    <source>
        <dbReference type="Proteomes" id="UP000266385"/>
    </source>
</evidence>
<dbReference type="GO" id="GO:0006352">
    <property type="term" value="P:DNA-templated transcription initiation"/>
    <property type="evidence" value="ECO:0007669"/>
    <property type="project" value="InterPro"/>
</dbReference>
<dbReference type="OrthoDB" id="9803470at2"/>